<sequence>MFEEDPQTIRENTGILLVASKEIGLEVNPEKTKYMIMSRDLNIVRNGNIKIEHLSFQKVKQLKYLGATVTNTNDTREEIIPEDRDEIKDSSIWVSIDETPDKKVDLLVMGGNEPPCSLKATTSKEEQHFFGELIYDGTTVAENFKSSKLLSAARYRNIKTRSETDTICVSEFLLHDETFRWTARYVLTMVKITIKTFDSELLGHLLQYNAIRIWIYAETKRKEENRKDLTMLGLQ</sequence>
<comment type="caution">
    <text evidence="1">The sequence shown here is derived from an EMBL/GenBank/DDBJ whole genome shotgun (WGS) entry which is preliminary data.</text>
</comment>
<evidence type="ECO:0000313" key="1">
    <source>
        <dbReference type="EMBL" id="KAJ4434518.1"/>
    </source>
</evidence>
<proteinExistence type="predicted"/>
<reference evidence="1 2" key="1">
    <citation type="journal article" date="2022" name="Allergy">
        <title>Genome assembly and annotation of Periplaneta americana reveal a comprehensive cockroach allergen profile.</title>
        <authorList>
            <person name="Wang L."/>
            <person name="Xiong Q."/>
            <person name="Saelim N."/>
            <person name="Wang L."/>
            <person name="Nong W."/>
            <person name="Wan A.T."/>
            <person name="Shi M."/>
            <person name="Liu X."/>
            <person name="Cao Q."/>
            <person name="Hui J.H.L."/>
            <person name="Sookrung N."/>
            <person name="Leung T.F."/>
            <person name="Tungtrongchitr A."/>
            <person name="Tsui S.K.W."/>
        </authorList>
    </citation>
    <scope>NUCLEOTIDE SEQUENCE [LARGE SCALE GENOMIC DNA]</scope>
    <source>
        <strain evidence="1">PWHHKU_190912</strain>
    </source>
</reference>
<dbReference type="Proteomes" id="UP001148838">
    <property type="component" value="Unassembled WGS sequence"/>
</dbReference>
<accession>A0ABQ8SK32</accession>
<protein>
    <recommendedName>
        <fullName evidence="3">Reverse transcriptase domain-containing protein</fullName>
    </recommendedName>
</protein>
<name>A0ABQ8SK32_PERAM</name>
<organism evidence="1 2">
    <name type="scientific">Periplaneta americana</name>
    <name type="common">American cockroach</name>
    <name type="synonym">Blatta americana</name>
    <dbReference type="NCBI Taxonomy" id="6978"/>
    <lineage>
        <taxon>Eukaryota</taxon>
        <taxon>Metazoa</taxon>
        <taxon>Ecdysozoa</taxon>
        <taxon>Arthropoda</taxon>
        <taxon>Hexapoda</taxon>
        <taxon>Insecta</taxon>
        <taxon>Pterygota</taxon>
        <taxon>Neoptera</taxon>
        <taxon>Polyneoptera</taxon>
        <taxon>Dictyoptera</taxon>
        <taxon>Blattodea</taxon>
        <taxon>Blattoidea</taxon>
        <taxon>Blattidae</taxon>
        <taxon>Blattinae</taxon>
        <taxon>Periplaneta</taxon>
    </lineage>
</organism>
<keyword evidence="2" id="KW-1185">Reference proteome</keyword>
<dbReference type="EMBL" id="JAJSOF020000025">
    <property type="protein sequence ID" value="KAJ4434518.1"/>
    <property type="molecule type" value="Genomic_DNA"/>
</dbReference>
<evidence type="ECO:0008006" key="3">
    <source>
        <dbReference type="Google" id="ProtNLM"/>
    </source>
</evidence>
<gene>
    <name evidence="1" type="ORF">ANN_23080</name>
</gene>
<evidence type="ECO:0000313" key="2">
    <source>
        <dbReference type="Proteomes" id="UP001148838"/>
    </source>
</evidence>